<comment type="caution">
    <text evidence="1">The sequence shown here is derived from an EMBL/GenBank/DDBJ whole genome shotgun (WGS) entry which is preliminary data.</text>
</comment>
<sequence length="165" mass="18420">MFRNFPLLAYAFQIGDLTINPNNQAMQKSFALLFLFAAFFLTGKPAQAQGTPYRLVIDMVSADTSDHAVILRQIRNLWKELPGTQVEIVMHGKALTMVQKDQAVMGDKIAALQKEGVVFAVCRNTMKRYNLAEKDFIPAATFVPAAIAELVKKQQEGWSYLKAGH</sequence>
<dbReference type="EMBL" id="WHLY01000002">
    <property type="protein sequence ID" value="MPR34685.1"/>
    <property type="molecule type" value="Genomic_DNA"/>
</dbReference>
<dbReference type="SUPFAM" id="SSF75169">
    <property type="entry name" value="DsrEFH-like"/>
    <property type="match status" value="1"/>
</dbReference>
<proteinExistence type="predicted"/>
<reference evidence="1 2" key="1">
    <citation type="submission" date="2019-10" db="EMBL/GenBank/DDBJ databases">
        <title>Draft Genome Sequence of Cytophagaceae sp. SJW1-29.</title>
        <authorList>
            <person name="Choi A."/>
        </authorList>
    </citation>
    <scope>NUCLEOTIDE SEQUENCE [LARGE SCALE GENOMIC DNA]</scope>
    <source>
        <strain evidence="1 2">SJW1-29</strain>
    </source>
</reference>
<dbReference type="InterPro" id="IPR027396">
    <property type="entry name" value="DsrEFH-like"/>
</dbReference>
<name>A0A7C9F454_9BACT</name>
<dbReference type="AlphaFoldDB" id="A0A7C9F454"/>
<evidence type="ECO:0000313" key="1">
    <source>
        <dbReference type="EMBL" id="MPR34685.1"/>
    </source>
</evidence>
<dbReference type="Gene3D" id="3.40.1260.10">
    <property type="entry name" value="DsrEFH-like"/>
    <property type="match status" value="1"/>
</dbReference>
<dbReference type="InterPro" id="IPR003787">
    <property type="entry name" value="Sulphur_relay_DsrE/F-like"/>
</dbReference>
<dbReference type="PANTHER" id="PTHR37691">
    <property type="entry name" value="BLR3518 PROTEIN"/>
    <property type="match status" value="1"/>
</dbReference>
<gene>
    <name evidence="1" type="ORF">GBK04_15295</name>
</gene>
<protein>
    <submittedName>
        <fullName evidence="1">Uncharacterized protein</fullName>
    </submittedName>
</protein>
<dbReference type="Pfam" id="PF02635">
    <property type="entry name" value="DsrE"/>
    <property type="match status" value="1"/>
</dbReference>
<dbReference type="Proteomes" id="UP000479293">
    <property type="component" value="Unassembled WGS sequence"/>
</dbReference>
<organism evidence="1 2">
    <name type="scientific">Salmonirosea aquatica</name>
    <dbReference type="NCBI Taxonomy" id="2654236"/>
    <lineage>
        <taxon>Bacteria</taxon>
        <taxon>Pseudomonadati</taxon>
        <taxon>Bacteroidota</taxon>
        <taxon>Cytophagia</taxon>
        <taxon>Cytophagales</taxon>
        <taxon>Spirosomataceae</taxon>
        <taxon>Salmonirosea</taxon>
    </lineage>
</organism>
<keyword evidence="2" id="KW-1185">Reference proteome</keyword>
<accession>A0A7C9F454</accession>
<dbReference type="PANTHER" id="PTHR37691:SF1">
    <property type="entry name" value="BLR3518 PROTEIN"/>
    <property type="match status" value="1"/>
</dbReference>
<evidence type="ECO:0000313" key="2">
    <source>
        <dbReference type="Proteomes" id="UP000479293"/>
    </source>
</evidence>